<evidence type="ECO:0008006" key="3">
    <source>
        <dbReference type="Google" id="ProtNLM"/>
    </source>
</evidence>
<proteinExistence type="predicted"/>
<reference evidence="1 2" key="1">
    <citation type="submission" date="2024-06" db="EMBL/GenBank/DDBJ databases">
        <title>Novosphingobium rhizovicinus M1R2S20.</title>
        <authorList>
            <person name="Sun J.-Q."/>
        </authorList>
    </citation>
    <scope>NUCLEOTIDE SEQUENCE [LARGE SCALE GENOMIC DNA]</scope>
    <source>
        <strain evidence="1 2">M1R2S20</strain>
    </source>
</reference>
<dbReference type="InterPro" id="IPR032710">
    <property type="entry name" value="NTF2-like_dom_sf"/>
</dbReference>
<evidence type="ECO:0000313" key="1">
    <source>
        <dbReference type="EMBL" id="MEW9856527.1"/>
    </source>
</evidence>
<keyword evidence="2" id="KW-1185">Reference proteome</keyword>
<dbReference type="Gene3D" id="3.10.450.50">
    <property type="match status" value="1"/>
</dbReference>
<evidence type="ECO:0000313" key="2">
    <source>
        <dbReference type="Proteomes" id="UP001556118"/>
    </source>
</evidence>
<name>A0ABV3RFC4_9SPHN</name>
<organism evidence="1 2">
    <name type="scientific">Novosphingobium rhizovicinum</name>
    <dbReference type="NCBI Taxonomy" id="3228928"/>
    <lineage>
        <taxon>Bacteria</taxon>
        <taxon>Pseudomonadati</taxon>
        <taxon>Pseudomonadota</taxon>
        <taxon>Alphaproteobacteria</taxon>
        <taxon>Sphingomonadales</taxon>
        <taxon>Sphingomonadaceae</taxon>
        <taxon>Novosphingobium</taxon>
    </lineage>
</organism>
<dbReference type="Proteomes" id="UP001556118">
    <property type="component" value="Unassembled WGS sequence"/>
</dbReference>
<sequence>MSFSGSCEDRLAVRELYGIYSDAAMRQDRDLYLSCWADDGVRISRDAEIQGKSAIGERWDAI</sequence>
<gene>
    <name evidence="1" type="ORF">ABUH87_15410</name>
</gene>
<dbReference type="SUPFAM" id="SSF54427">
    <property type="entry name" value="NTF2-like"/>
    <property type="match status" value="1"/>
</dbReference>
<protein>
    <recommendedName>
        <fullName evidence="3">SnoaL-like protein</fullName>
    </recommendedName>
</protein>
<accession>A0ABV3RFC4</accession>
<comment type="caution">
    <text evidence="1">The sequence shown here is derived from an EMBL/GenBank/DDBJ whole genome shotgun (WGS) entry which is preliminary data.</text>
</comment>
<dbReference type="EMBL" id="JBFNXR010000052">
    <property type="protein sequence ID" value="MEW9856527.1"/>
    <property type="molecule type" value="Genomic_DNA"/>
</dbReference>
<dbReference type="RefSeq" id="WP_367774982.1">
    <property type="nucleotide sequence ID" value="NZ_JBFNXR010000052.1"/>
</dbReference>